<evidence type="ECO:0000313" key="1">
    <source>
        <dbReference type="EMBL" id="JAH05358.1"/>
    </source>
</evidence>
<accession>A0A0E9PNF8</accession>
<organism evidence="1">
    <name type="scientific">Anguilla anguilla</name>
    <name type="common">European freshwater eel</name>
    <name type="synonym">Muraena anguilla</name>
    <dbReference type="NCBI Taxonomy" id="7936"/>
    <lineage>
        <taxon>Eukaryota</taxon>
        <taxon>Metazoa</taxon>
        <taxon>Chordata</taxon>
        <taxon>Craniata</taxon>
        <taxon>Vertebrata</taxon>
        <taxon>Euteleostomi</taxon>
        <taxon>Actinopterygii</taxon>
        <taxon>Neopterygii</taxon>
        <taxon>Teleostei</taxon>
        <taxon>Anguilliformes</taxon>
        <taxon>Anguillidae</taxon>
        <taxon>Anguilla</taxon>
    </lineage>
</organism>
<name>A0A0E9PNF8_ANGAN</name>
<dbReference type="EMBL" id="GBXM01103219">
    <property type="protein sequence ID" value="JAH05358.1"/>
    <property type="molecule type" value="Transcribed_RNA"/>
</dbReference>
<protein>
    <submittedName>
        <fullName evidence="1">Uncharacterized protein</fullName>
    </submittedName>
</protein>
<proteinExistence type="predicted"/>
<reference evidence="1" key="2">
    <citation type="journal article" date="2015" name="Fish Shellfish Immunol.">
        <title>Early steps in the European eel (Anguilla anguilla)-Vibrio vulnificus interaction in the gills: Role of the RtxA13 toxin.</title>
        <authorList>
            <person name="Callol A."/>
            <person name="Pajuelo D."/>
            <person name="Ebbesson L."/>
            <person name="Teles M."/>
            <person name="MacKenzie S."/>
            <person name="Amaro C."/>
        </authorList>
    </citation>
    <scope>NUCLEOTIDE SEQUENCE</scope>
</reference>
<dbReference type="AlphaFoldDB" id="A0A0E9PNF8"/>
<reference evidence="1" key="1">
    <citation type="submission" date="2014-11" db="EMBL/GenBank/DDBJ databases">
        <authorList>
            <person name="Amaro Gonzalez C."/>
        </authorList>
    </citation>
    <scope>NUCLEOTIDE SEQUENCE</scope>
</reference>
<sequence length="21" mass="2683">MFWELTMRWMSNTRNSHKNRG</sequence>